<evidence type="ECO:0000313" key="11">
    <source>
        <dbReference type="Proteomes" id="UP001279642"/>
    </source>
</evidence>
<organism evidence="10 11">
    <name type="scientific">Dongia soli</name>
    <dbReference type="NCBI Taxonomy" id="600628"/>
    <lineage>
        <taxon>Bacteria</taxon>
        <taxon>Pseudomonadati</taxon>
        <taxon>Pseudomonadota</taxon>
        <taxon>Alphaproteobacteria</taxon>
        <taxon>Rhodospirillales</taxon>
        <taxon>Dongiaceae</taxon>
        <taxon>Dongia</taxon>
    </lineage>
</organism>
<evidence type="ECO:0000256" key="1">
    <source>
        <dbReference type="ARBA" id="ARBA00004761"/>
    </source>
</evidence>
<reference evidence="10 11" key="1">
    <citation type="journal article" date="2016" name="Antonie Van Leeuwenhoek">
        <title>Dongia soli sp. nov., isolated from soil from Dokdo, Korea.</title>
        <authorList>
            <person name="Kim D.U."/>
            <person name="Lee H."/>
            <person name="Kim H."/>
            <person name="Kim S.G."/>
            <person name="Ka J.O."/>
        </authorList>
    </citation>
    <scope>NUCLEOTIDE SEQUENCE [LARGE SCALE GENOMIC DNA]</scope>
    <source>
        <strain evidence="10 11">D78</strain>
    </source>
</reference>
<dbReference type="PANTHER" id="PTHR43442:SF3">
    <property type="entry name" value="GLUCONOKINASE-RELATED"/>
    <property type="match status" value="1"/>
</dbReference>
<sequence length="173" mass="19255">MENNIPKMILVVMGVSGSGKSTIARLLSKALGWEMREGDDLHPAANIEKMRHRIPLDDEDRRPWLAAIAQVIDTWRQEDQAGIITCSALKGSYRESLAAGRPEVCFIYLQGSKKLIQSRLAHRAGHFMPPELLDSQFADLEAPTGEERTVTVDISGTPEIIAEHILSKLRQLT</sequence>
<gene>
    <name evidence="10" type="ORF">SMD27_08065</name>
</gene>
<evidence type="ECO:0000313" key="10">
    <source>
        <dbReference type="EMBL" id="MDY0882795.1"/>
    </source>
</evidence>
<dbReference type="EC" id="2.7.1.12" evidence="3 9"/>
<keyword evidence="6 9" id="KW-0418">Kinase</keyword>
<protein>
    <recommendedName>
        <fullName evidence="3 9">Gluconokinase</fullName>
        <ecNumber evidence="3 9">2.7.1.12</ecNumber>
    </recommendedName>
</protein>
<dbReference type="Pfam" id="PF13238">
    <property type="entry name" value="AAA_18"/>
    <property type="match status" value="1"/>
</dbReference>
<dbReference type="CDD" id="cd02021">
    <property type="entry name" value="GntK"/>
    <property type="match status" value="1"/>
</dbReference>
<dbReference type="EMBL" id="JAXCLW010000002">
    <property type="protein sequence ID" value="MDY0882795.1"/>
    <property type="molecule type" value="Genomic_DNA"/>
</dbReference>
<evidence type="ECO:0000256" key="5">
    <source>
        <dbReference type="ARBA" id="ARBA00022741"/>
    </source>
</evidence>
<comment type="caution">
    <text evidence="10">The sequence shown here is derived from an EMBL/GenBank/DDBJ whole genome shotgun (WGS) entry which is preliminary data.</text>
</comment>
<evidence type="ECO:0000256" key="6">
    <source>
        <dbReference type="ARBA" id="ARBA00022777"/>
    </source>
</evidence>
<comment type="catalytic activity">
    <reaction evidence="8 9">
        <text>D-gluconate + ATP = 6-phospho-D-gluconate + ADP + H(+)</text>
        <dbReference type="Rhea" id="RHEA:19433"/>
        <dbReference type="ChEBI" id="CHEBI:15378"/>
        <dbReference type="ChEBI" id="CHEBI:18391"/>
        <dbReference type="ChEBI" id="CHEBI:30616"/>
        <dbReference type="ChEBI" id="CHEBI:58759"/>
        <dbReference type="ChEBI" id="CHEBI:456216"/>
        <dbReference type="EC" id="2.7.1.12"/>
    </reaction>
</comment>
<keyword evidence="11" id="KW-1185">Reference proteome</keyword>
<dbReference type="GO" id="GO:0046316">
    <property type="term" value="F:gluconokinase activity"/>
    <property type="evidence" value="ECO:0007669"/>
    <property type="project" value="UniProtKB-EC"/>
</dbReference>
<dbReference type="InterPro" id="IPR027417">
    <property type="entry name" value="P-loop_NTPase"/>
</dbReference>
<dbReference type="PANTHER" id="PTHR43442">
    <property type="entry name" value="GLUCONOKINASE-RELATED"/>
    <property type="match status" value="1"/>
</dbReference>
<evidence type="ECO:0000256" key="7">
    <source>
        <dbReference type="ARBA" id="ARBA00022840"/>
    </source>
</evidence>
<evidence type="ECO:0000256" key="8">
    <source>
        <dbReference type="ARBA" id="ARBA00048090"/>
    </source>
</evidence>
<evidence type="ECO:0000256" key="3">
    <source>
        <dbReference type="ARBA" id="ARBA00012054"/>
    </source>
</evidence>
<dbReference type="RefSeq" id="WP_320507856.1">
    <property type="nucleotide sequence ID" value="NZ_JAXCLW010000002.1"/>
</dbReference>
<keyword evidence="5 9" id="KW-0547">Nucleotide-binding</keyword>
<keyword evidence="4 9" id="KW-0808">Transferase</keyword>
<dbReference type="SUPFAM" id="SSF52540">
    <property type="entry name" value="P-loop containing nucleoside triphosphate hydrolases"/>
    <property type="match status" value="1"/>
</dbReference>
<dbReference type="Proteomes" id="UP001279642">
    <property type="component" value="Unassembled WGS sequence"/>
</dbReference>
<dbReference type="InterPro" id="IPR006001">
    <property type="entry name" value="Therm_gnt_kin"/>
</dbReference>
<evidence type="ECO:0000256" key="4">
    <source>
        <dbReference type="ARBA" id="ARBA00022679"/>
    </source>
</evidence>
<proteinExistence type="inferred from homology"/>
<comment type="similarity">
    <text evidence="2 9">Belongs to the gluconokinase GntK/GntV family.</text>
</comment>
<dbReference type="Gene3D" id="3.40.50.300">
    <property type="entry name" value="P-loop containing nucleotide triphosphate hydrolases"/>
    <property type="match status" value="1"/>
</dbReference>
<name>A0ABU5E9Y0_9PROT</name>
<keyword evidence="7 9" id="KW-0067">ATP-binding</keyword>
<comment type="pathway">
    <text evidence="1">Carbohydrate acid metabolism.</text>
</comment>
<accession>A0ABU5E9Y0</accession>
<dbReference type="NCBIfam" id="TIGR01313">
    <property type="entry name" value="therm_gnt_kin"/>
    <property type="match status" value="1"/>
</dbReference>
<evidence type="ECO:0000256" key="9">
    <source>
        <dbReference type="RuleBase" id="RU363066"/>
    </source>
</evidence>
<evidence type="ECO:0000256" key="2">
    <source>
        <dbReference type="ARBA" id="ARBA00008420"/>
    </source>
</evidence>